<evidence type="ECO:0000313" key="9">
    <source>
        <dbReference type="EMBL" id="KAK4141686.1"/>
    </source>
</evidence>
<evidence type="ECO:0000256" key="7">
    <source>
        <dbReference type="RuleBase" id="RU367030"/>
    </source>
</evidence>
<dbReference type="Pfam" id="PF01937">
    <property type="entry name" value="ARMT1-like_dom"/>
    <property type="match status" value="1"/>
</dbReference>
<dbReference type="GO" id="GO:0046872">
    <property type="term" value="F:metal ion binding"/>
    <property type="evidence" value="ECO:0007669"/>
    <property type="project" value="UniProtKB-UniRule"/>
</dbReference>
<keyword evidence="3 7" id="KW-0479">Metal-binding</keyword>
<comment type="cofactor">
    <cofactor evidence="7">
        <name>Mn(2+)</name>
        <dbReference type="ChEBI" id="CHEBI:29035"/>
    </cofactor>
    <cofactor evidence="7">
        <name>Ni(2+)</name>
        <dbReference type="ChEBI" id="CHEBI:49786"/>
    </cofactor>
</comment>
<name>A0AAN6UZM4_9PEZI</name>
<evidence type="ECO:0000256" key="3">
    <source>
        <dbReference type="ARBA" id="ARBA00022723"/>
    </source>
</evidence>
<comment type="similarity">
    <text evidence="2 7">Belongs to the damage-control phosphatase family. Sugar phosphate phosphatase III subfamily.</text>
</comment>
<evidence type="ECO:0000256" key="4">
    <source>
        <dbReference type="ARBA" id="ARBA00022801"/>
    </source>
</evidence>
<dbReference type="InterPro" id="IPR039763">
    <property type="entry name" value="ARMT1"/>
</dbReference>
<dbReference type="RefSeq" id="XP_062635057.1">
    <property type="nucleotide sequence ID" value="XM_062784368.1"/>
</dbReference>
<reference evidence="9" key="2">
    <citation type="submission" date="2023-05" db="EMBL/GenBank/DDBJ databases">
        <authorList>
            <consortium name="Lawrence Berkeley National Laboratory"/>
            <person name="Steindorff A."/>
            <person name="Hensen N."/>
            <person name="Bonometti L."/>
            <person name="Westerberg I."/>
            <person name="Brannstrom I.O."/>
            <person name="Guillou S."/>
            <person name="Cros-Aarteil S."/>
            <person name="Calhoun S."/>
            <person name="Haridas S."/>
            <person name="Kuo A."/>
            <person name="Mondo S."/>
            <person name="Pangilinan J."/>
            <person name="Riley R."/>
            <person name="Labutti K."/>
            <person name="Andreopoulos B."/>
            <person name="Lipzen A."/>
            <person name="Chen C."/>
            <person name="Yanf M."/>
            <person name="Daum C."/>
            <person name="Ng V."/>
            <person name="Clum A."/>
            <person name="Ohm R."/>
            <person name="Martin F."/>
            <person name="Silar P."/>
            <person name="Natvig D."/>
            <person name="Lalanne C."/>
            <person name="Gautier V."/>
            <person name="Ament-Velasquez S.L."/>
            <person name="Kruys A."/>
            <person name="Hutchinson M.I."/>
            <person name="Powell A.J."/>
            <person name="Barry K."/>
            <person name="Miller A.N."/>
            <person name="Grigoriev I.V."/>
            <person name="Debuchy R."/>
            <person name="Gladieux P."/>
            <person name="Thoren M.H."/>
            <person name="Johannesson H."/>
        </authorList>
    </citation>
    <scope>NUCLEOTIDE SEQUENCE</scope>
    <source>
        <strain evidence="9">CBS 141.50</strain>
    </source>
</reference>
<evidence type="ECO:0000259" key="8">
    <source>
        <dbReference type="Pfam" id="PF01937"/>
    </source>
</evidence>
<dbReference type="Proteomes" id="UP001302676">
    <property type="component" value="Unassembled WGS sequence"/>
</dbReference>
<dbReference type="EMBL" id="MU853607">
    <property type="protein sequence ID" value="KAK4141686.1"/>
    <property type="molecule type" value="Genomic_DNA"/>
</dbReference>
<dbReference type="GO" id="GO:0005634">
    <property type="term" value="C:nucleus"/>
    <property type="evidence" value="ECO:0007669"/>
    <property type="project" value="TreeGrafter"/>
</dbReference>
<evidence type="ECO:0000256" key="1">
    <source>
        <dbReference type="ARBA" id="ARBA00001326"/>
    </source>
</evidence>
<gene>
    <name evidence="9" type="ORF">C8A04DRAFT_38854</name>
</gene>
<proteinExistence type="inferred from homology"/>
<dbReference type="Gene3D" id="3.40.50.10880">
    <property type="entry name" value="Uncharacterised protein PF01937, DUF89, domain 3"/>
    <property type="match status" value="1"/>
</dbReference>
<keyword evidence="4 7" id="KW-0378">Hydrolase</keyword>
<evidence type="ECO:0000256" key="2">
    <source>
        <dbReference type="ARBA" id="ARBA00009519"/>
    </source>
</evidence>
<keyword evidence="5 7" id="KW-0464">Manganese</keyword>
<comment type="caution">
    <text evidence="9">The sequence shown here is derived from an EMBL/GenBank/DDBJ whole genome shotgun (WGS) entry which is preliminary data.</text>
</comment>
<dbReference type="PANTHER" id="PTHR12260">
    <property type="entry name" value="DAMAGE-CONTROL PHOSPHATASE ARMT1"/>
    <property type="match status" value="1"/>
</dbReference>
<accession>A0AAN6UZM4</accession>
<dbReference type="EC" id="3.1.3.-" evidence="7"/>
<dbReference type="GO" id="GO:0006974">
    <property type="term" value="P:DNA damage response"/>
    <property type="evidence" value="ECO:0007669"/>
    <property type="project" value="TreeGrafter"/>
</dbReference>
<dbReference type="GeneID" id="87820981"/>
<dbReference type="AlphaFoldDB" id="A0AAN6UZM4"/>
<comment type="catalytic activity">
    <reaction evidence="6 7">
        <text>beta-D-fructose 6-phosphate = dihydroxyacetone + D-glyceraldehyde 3-phosphate</text>
        <dbReference type="Rhea" id="RHEA:28002"/>
        <dbReference type="ChEBI" id="CHEBI:16016"/>
        <dbReference type="ChEBI" id="CHEBI:57634"/>
        <dbReference type="ChEBI" id="CHEBI:59776"/>
    </reaction>
</comment>
<evidence type="ECO:0000256" key="6">
    <source>
        <dbReference type="ARBA" id="ARBA00048809"/>
    </source>
</evidence>
<dbReference type="SUPFAM" id="SSF111321">
    <property type="entry name" value="AF1104-like"/>
    <property type="match status" value="1"/>
</dbReference>
<dbReference type="InterPro" id="IPR036075">
    <property type="entry name" value="ARMT-1-like_metal-bd_sf"/>
</dbReference>
<organism evidence="9 10">
    <name type="scientific">Dichotomopilus funicola</name>
    <dbReference type="NCBI Taxonomy" id="1934379"/>
    <lineage>
        <taxon>Eukaryota</taxon>
        <taxon>Fungi</taxon>
        <taxon>Dikarya</taxon>
        <taxon>Ascomycota</taxon>
        <taxon>Pezizomycotina</taxon>
        <taxon>Sordariomycetes</taxon>
        <taxon>Sordariomycetidae</taxon>
        <taxon>Sordariales</taxon>
        <taxon>Chaetomiaceae</taxon>
        <taxon>Dichotomopilus</taxon>
    </lineage>
</organism>
<feature type="domain" description="Damage-control phosphatase ARMT1-like metal-binding" evidence="8">
    <location>
        <begin position="23"/>
        <end position="426"/>
    </location>
</feature>
<reference evidence="9" key="1">
    <citation type="journal article" date="2023" name="Mol. Phylogenet. Evol.">
        <title>Genome-scale phylogeny and comparative genomics of the fungal order Sordariales.</title>
        <authorList>
            <person name="Hensen N."/>
            <person name="Bonometti L."/>
            <person name="Westerberg I."/>
            <person name="Brannstrom I.O."/>
            <person name="Guillou S."/>
            <person name="Cros-Aarteil S."/>
            <person name="Calhoun S."/>
            <person name="Haridas S."/>
            <person name="Kuo A."/>
            <person name="Mondo S."/>
            <person name="Pangilinan J."/>
            <person name="Riley R."/>
            <person name="LaButti K."/>
            <person name="Andreopoulos B."/>
            <person name="Lipzen A."/>
            <person name="Chen C."/>
            <person name="Yan M."/>
            <person name="Daum C."/>
            <person name="Ng V."/>
            <person name="Clum A."/>
            <person name="Steindorff A."/>
            <person name="Ohm R.A."/>
            <person name="Martin F."/>
            <person name="Silar P."/>
            <person name="Natvig D.O."/>
            <person name="Lalanne C."/>
            <person name="Gautier V."/>
            <person name="Ament-Velasquez S.L."/>
            <person name="Kruys A."/>
            <person name="Hutchinson M.I."/>
            <person name="Powell A.J."/>
            <person name="Barry K."/>
            <person name="Miller A.N."/>
            <person name="Grigoriev I.V."/>
            <person name="Debuchy R."/>
            <person name="Gladieux P."/>
            <person name="Hiltunen Thoren M."/>
            <person name="Johannesson H."/>
        </authorList>
    </citation>
    <scope>NUCLEOTIDE SEQUENCE</scope>
    <source>
        <strain evidence="9">CBS 141.50</strain>
    </source>
</reference>
<dbReference type="Gene3D" id="1.20.930.60">
    <property type="match status" value="1"/>
</dbReference>
<protein>
    <recommendedName>
        <fullName evidence="7">Sugar phosphate phosphatase</fullName>
        <ecNumber evidence="7">3.1.3.-</ecNumber>
    </recommendedName>
</protein>
<evidence type="ECO:0000256" key="5">
    <source>
        <dbReference type="ARBA" id="ARBA00023211"/>
    </source>
</evidence>
<comment type="catalytic activity">
    <reaction evidence="1 7">
        <text>beta-D-fructose 1-phosphate + H2O = D-fructose + phosphate</text>
        <dbReference type="Rhea" id="RHEA:35603"/>
        <dbReference type="ChEBI" id="CHEBI:15377"/>
        <dbReference type="ChEBI" id="CHEBI:37721"/>
        <dbReference type="ChEBI" id="CHEBI:43474"/>
        <dbReference type="ChEBI" id="CHEBI:138881"/>
    </reaction>
</comment>
<evidence type="ECO:0000313" key="10">
    <source>
        <dbReference type="Proteomes" id="UP001302676"/>
    </source>
</evidence>
<keyword evidence="10" id="KW-1185">Reference proteome</keyword>
<comment type="function">
    <text evidence="7">Metal-dependent phosphatase that shows phosphatase activity against several substrates, including fructose-1-phosphate and fructose-6-phosphate. Its preference for fructose-1-phosphate, a strong glycating agent that causes DNA damage rather than a canonical yeast metabolite, suggests a damage-control function in hexose phosphate metabolism.</text>
</comment>
<dbReference type="PANTHER" id="PTHR12260:SF6">
    <property type="entry name" value="DAMAGE-CONTROL PHOSPHATASE ARMT1"/>
    <property type="match status" value="1"/>
</dbReference>
<dbReference type="InterPro" id="IPR002791">
    <property type="entry name" value="ARMT1-like_metal-bd"/>
</dbReference>
<dbReference type="GO" id="GO:0016791">
    <property type="term" value="F:phosphatase activity"/>
    <property type="evidence" value="ECO:0007669"/>
    <property type="project" value="TreeGrafter"/>
</dbReference>
<comment type="domain">
    <text evidence="7">Subfamily III proteins have a conserved RTxK motif about 40-50 residues from the C-terminus; the threonine may be replaced by serine or cysteine.</text>
</comment>
<sequence>MPAKLTPREVWTSDEGTMARETALTRWPKIMQTMIDDVETTFSQSENAEHVGEGRRIQASLRIMKEEIMGDKPLHPLNSDGGADIEGYNAQLAGFGHITWHNCPWMFAECYLYRFVQTLFARSQLWRNYDIFARQKLSAFLASHAAVEELSERYMSLAESLTTNPDPKAAELAFTELTSIALWGNATDLSLHPDINDQSKLQSLQGTHTIQNQDRIVSNDLPAVWAYLSRNQAQPQSQHQQSKEEAPKKHIAIILDNTGFELFTDLLHTLLLLDLHLATTITLHVKSIPWFVSDVLPHDIPVLLSALTNSTLFPTSMIANPAVQAVAGRLREGFDTGKVKVKEDGFWTTGYGFEEMEGRAPGLWGELRGSEVVVFKGDLNYRKLVGDRRWGYGTPFREAIGSLGRGGMKILALRTNKADVCVGVDGEVLERVEREAPGGEWVRNGRYAVISFSDGSD</sequence>